<keyword evidence="2" id="KW-1185">Reference proteome</keyword>
<comment type="caution">
    <text evidence="1">The sequence shown here is derived from an EMBL/GenBank/DDBJ whole genome shotgun (WGS) entry which is preliminary data.</text>
</comment>
<sequence length="89" mass="9893">MNHLYARLKAETTCPVCGSPVMPITQQQEQLHIVRYQCSAVFGVSDILQVVNIYDPCPTPSQVAASHLMTEAELAAENQHEQSRQEVVL</sequence>
<proteinExistence type="predicted"/>
<protein>
    <recommendedName>
        <fullName evidence="3">Zinc finger Ogr/Delta-type domain-containing protein</fullName>
    </recommendedName>
</protein>
<dbReference type="EMBL" id="JAUSWH010000002">
    <property type="protein sequence ID" value="MDQ0454688.1"/>
    <property type="molecule type" value="Genomic_DNA"/>
</dbReference>
<reference evidence="1 2" key="1">
    <citation type="submission" date="2023-07" db="EMBL/GenBank/DDBJ databases">
        <title>Genomic Encyclopedia of Type Strains, Phase IV (KMG-IV): sequencing the most valuable type-strain genomes for metagenomic binning, comparative biology and taxonomic classification.</title>
        <authorList>
            <person name="Goeker M."/>
        </authorList>
    </citation>
    <scope>NUCLEOTIDE SEQUENCE [LARGE SCALE GENOMIC DNA]</scope>
    <source>
        <strain evidence="1 2">DSM 100301</strain>
    </source>
</reference>
<dbReference type="RefSeq" id="WP_307156893.1">
    <property type="nucleotide sequence ID" value="NZ_JAUSWH010000002.1"/>
</dbReference>
<dbReference type="Proteomes" id="UP001235269">
    <property type="component" value="Unassembled WGS sequence"/>
</dbReference>
<evidence type="ECO:0008006" key="3">
    <source>
        <dbReference type="Google" id="ProtNLM"/>
    </source>
</evidence>
<evidence type="ECO:0000313" key="2">
    <source>
        <dbReference type="Proteomes" id="UP001235269"/>
    </source>
</evidence>
<accession>A0ABU0IAK8</accession>
<gene>
    <name evidence="1" type="ORF">QO005_001015</name>
</gene>
<organism evidence="1 2">
    <name type="scientific">Rhizobium paknamense</name>
    <dbReference type="NCBI Taxonomy" id="1206817"/>
    <lineage>
        <taxon>Bacteria</taxon>
        <taxon>Pseudomonadati</taxon>
        <taxon>Pseudomonadota</taxon>
        <taxon>Alphaproteobacteria</taxon>
        <taxon>Hyphomicrobiales</taxon>
        <taxon>Rhizobiaceae</taxon>
        <taxon>Rhizobium/Agrobacterium group</taxon>
        <taxon>Rhizobium</taxon>
    </lineage>
</organism>
<evidence type="ECO:0000313" key="1">
    <source>
        <dbReference type="EMBL" id="MDQ0454688.1"/>
    </source>
</evidence>
<name>A0ABU0IAK8_9HYPH</name>